<dbReference type="EMBL" id="CM039439">
    <property type="protein sequence ID" value="KAI4295514.1"/>
    <property type="molecule type" value="Genomic_DNA"/>
</dbReference>
<keyword evidence="2" id="KW-1185">Reference proteome</keyword>
<dbReference type="Proteomes" id="UP000828941">
    <property type="component" value="Chromosome 14"/>
</dbReference>
<gene>
    <name evidence="1" type="ORF">L6164_035554</name>
</gene>
<proteinExistence type="predicted"/>
<reference evidence="1 2" key="1">
    <citation type="journal article" date="2022" name="DNA Res.">
        <title>Chromosomal-level genome assembly of the orchid tree Bauhinia variegata (Leguminosae; Cercidoideae) supports the allotetraploid origin hypothesis of Bauhinia.</title>
        <authorList>
            <person name="Zhong Y."/>
            <person name="Chen Y."/>
            <person name="Zheng D."/>
            <person name="Pang J."/>
            <person name="Liu Y."/>
            <person name="Luo S."/>
            <person name="Meng S."/>
            <person name="Qian L."/>
            <person name="Wei D."/>
            <person name="Dai S."/>
            <person name="Zhou R."/>
        </authorList>
    </citation>
    <scope>NUCLEOTIDE SEQUENCE [LARGE SCALE GENOMIC DNA]</scope>
    <source>
        <strain evidence="1">BV-YZ2020</strain>
    </source>
</reference>
<name>A0ACB9KEB7_BAUVA</name>
<sequence>MPDDILQPHQDNEGMDAQVDHCQSVWMAHSMHTSYKSATRPCKSTSIDFESQRDIGAEHSNLLCGPDVAIDLCTNAEEFRDATKAATVTFVNGSLTEIPKKLKKESLDFKSFPIFSLSQKREGILSLKREQYAIFHGEILKSQTGASSGNSKVSFNRRGAYLPSTSEHVPPKSEALSREYQLLSQGFLPADLLINSPDDIEKDNLADSTSVCDLVKSTSNILPFGQNKGKTPLPCFPCGKHEIHQSSYNLSREHFLSNDYHGYASLSIQEKKTSRLLDHRRSGLSGLVRSFPAPLPHDPLVSRDDGLKFVRDQHQKMQNCSGTPKFVRAEFYRGSSSVPQLPCSVHDVKTMNSIDSVEESSRSHPNISQATHHFLMPKETDFSETGQLLRDHIKLKGDGEIPDFSTPIGCRTSKGSKMEATGSSTKSKEKEKLQDLKTQMSLKNESSAETNTLDINAFREDHLSGADHDLPLTSNKDPKDGQESPTSQIATASVGENAKAKWVNTTVPDKNQGTPELLVVTGQVDDWETSTSRTQSLDVEHLLAHAKEGINSKSSACGIDNFGPEPSSRWVKRLKLSTSDSADGTKSTKIGEASSHKKVNNKILTNNMEEHTVPDPYANGKAKQTLETILSHPWIKRWSHGRAASSEKRHEPMEILEPKSPNAVLEKFQKKEFPSIAAMALVGKAMGSLHPCEFSKRGPVVVWDAGRMQKSSTGRQNAE</sequence>
<organism evidence="1 2">
    <name type="scientific">Bauhinia variegata</name>
    <name type="common">Purple orchid tree</name>
    <name type="synonym">Phanera variegata</name>
    <dbReference type="NCBI Taxonomy" id="167791"/>
    <lineage>
        <taxon>Eukaryota</taxon>
        <taxon>Viridiplantae</taxon>
        <taxon>Streptophyta</taxon>
        <taxon>Embryophyta</taxon>
        <taxon>Tracheophyta</taxon>
        <taxon>Spermatophyta</taxon>
        <taxon>Magnoliopsida</taxon>
        <taxon>eudicotyledons</taxon>
        <taxon>Gunneridae</taxon>
        <taxon>Pentapetalae</taxon>
        <taxon>rosids</taxon>
        <taxon>fabids</taxon>
        <taxon>Fabales</taxon>
        <taxon>Fabaceae</taxon>
        <taxon>Cercidoideae</taxon>
        <taxon>Cercideae</taxon>
        <taxon>Bauhiniinae</taxon>
        <taxon>Bauhinia</taxon>
    </lineage>
</organism>
<evidence type="ECO:0000313" key="1">
    <source>
        <dbReference type="EMBL" id="KAI4295514.1"/>
    </source>
</evidence>
<accession>A0ACB9KEB7</accession>
<protein>
    <submittedName>
        <fullName evidence="1">Uncharacterized protein</fullName>
    </submittedName>
</protein>
<evidence type="ECO:0000313" key="2">
    <source>
        <dbReference type="Proteomes" id="UP000828941"/>
    </source>
</evidence>
<comment type="caution">
    <text evidence="1">The sequence shown here is derived from an EMBL/GenBank/DDBJ whole genome shotgun (WGS) entry which is preliminary data.</text>
</comment>